<comment type="caution">
    <text evidence="1">The sequence shown here is derived from an EMBL/GenBank/DDBJ whole genome shotgun (WGS) entry which is preliminary data.</text>
</comment>
<reference evidence="2" key="1">
    <citation type="journal article" date="2019" name="Int. J. Syst. Evol. Microbiol.">
        <title>The Global Catalogue of Microorganisms (GCM) 10K type strain sequencing project: providing services to taxonomists for standard genome sequencing and annotation.</title>
        <authorList>
            <consortium name="The Broad Institute Genomics Platform"/>
            <consortium name="The Broad Institute Genome Sequencing Center for Infectious Disease"/>
            <person name="Wu L."/>
            <person name="Ma J."/>
        </authorList>
    </citation>
    <scope>NUCLEOTIDE SEQUENCE [LARGE SCALE GENOMIC DNA]</scope>
    <source>
        <strain evidence="2">CGMCC 1.18575</strain>
    </source>
</reference>
<dbReference type="Proteomes" id="UP001596113">
    <property type="component" value="Unassembled WGS sequence"/>
</dbReference>
<gene>
    <name evidence="1" type="ORF">ACFPOF_23895</name>
</gene>
<accession>A0ABW0HZN2</accession>
<dbReference type="RefSeq" id="WP_378137411.1">
    <property type="nucleotide sequence ID" value="NZ_JBHSMI010000042.1"/>
</dbReference>
<proteinExistence type="predicted"/>
<evidence type="ECO:0000313" key="2">
    <source>
        <dbReference type="Proteomes" id="UP001596113"/>
    </source>
</evidence>
<protein>
    <submittedName>
        <fullName evidence="1">DUF5696 domain-containing protein</fullName>
    </submittedName>
</protein>
<keyword evidence="2" id="KW-1185">Reference proteome</keyword>
<sequence>MFIYAGFYFAASKYGTGSLGQIAGQAEQASGQQAAPVGSSAANVKTDAGKGSLTNGFPDESTFLVVAENRNLKLLVSPETGHFIVTDNRTGHVWRSFASPEEWDEKENSNAWNVHLRSPFMFSYVEFNVRKDMLKETNFIEHGGTIASFEQINNGARFKFAIPELGFVIPVEVRLYEDYVETRVLDEGLIDGNELPVQAQAKGNDPKARLASIRPYPFLGAVTSADPEGYLLIPDGSGALIRFRKDRVPSPSLYVGKVFGDDWAYSSNSALSDRLPVTMPVFGIKSGGQAMIGIIEDGAEYANVLAAPSKAFSQYNWVTPEFQYRLKYMQPMNTKKTSGIMKYSADRIHSDMSTRYYFMDSSDPTYADMAARYRQYLMDETGALSDVKKEGPIPLHLSLLGADTEKGFLFDSYLALTTTSEAKTIVGELNSLGIDALSIVYMGWQKNGYSDYGGPFPIASKLGGDSGMKAFIDYAHSKNFPVYLSADHYSFNNTGRGGFRRSRDGLRDQGQAVIDYRTWGSQVKLTFVSPLFVEKSVLGDLEKVKSLHADGLLLGSAIGAIVNADYNDRYPVTRAESRRSQERIFQKVKETLGSVQVSSGNSYTLGYAGHMLSSYDDYSKDLFVDEAIPFAQIAMHGLLSYSFEYANQSDDYKTSFLKAIEYGAEPSFIVTYAPTKQLADTYSLKKFYSTDYRDWTSQMVMQYQQFNEALGDVRDQFITGHRKLADGVYETAYSNGKRIIVNYNNTKYSFGSATVNAQDFAVRKGGD</sequence>
<dbReference type="Pfam" id="PF18952">
    <property type="entry name" value="DUF5696"/>
    <property type="match status" value="1"/>
</dbReference>
<name>A0ABW0HZN2_9BACL</name>
<dbReference type="InterPro" id="IPR043751">
    <property type="entry name" value="DUF5696"/>
</dbReference>
<evidence type="ECO:0000313" key="1">
    <source>
        <dbReference type="EMBL" id="MFC5405798.1"/>
    </source>
</evidence>
<organism evidence="1 2">
    <name type="scientific">Cohnella soli</name>
    <dbReference type="NCBI Taxonomy" id="425005"/>
    <lineage>
        <taxon>Bacteria</taxon>
        <taxon>Bacillati</taxon>
        <taxon>Bacillota</taxon>
        <taxon>Bacilli</taxon>
        <taxon>Bacillales</taxon>
        <taxon>Paenibacillaceae</taxon>
        <taxon>Cohnella</taxon>
    </lineage>
</organism>
<dbReference type="EMBL" id="JBHSMI010000042">
    <property type="protein sequence ID" value="MFC5405798.1"/>
    <property type="molecule type" value="Genomic_DNA"/>
</dbReference>